<evidence type="ECO:0000313" key="2">
    <source>
        <dbReference type="EMBL" id="RUO16674.1"/>
    </source>
</evidence>
<protein>
    <submittedName>
        <fullName evidence="1">Uncharacterized protein</fullName>
    </submittedName>
</protein>
<reference evidence="3 4" key="1">
    <citation type="submission" date="2018-12" db="EMBL/GenBank/DDBJ databases">
        <title>Persistence of Moraxella catarrhalis in Chronic Obstructive Pulmonary Disease and Regulation of the Hag/MID Adhesin.</title>
        <authorList>
            <person name="Murphy T."/>
            <person name="Zhao X."/>
            <person name="Vyas G."/>
            <person name="Aluvathingal J."/>
            <person name="Nadendla S."/>
            <person name="Tallon L."/>
            <person name="Tettelin H."/>
        </authorList>
    </citation>
    <scope>NUCLEOTIDE SEQUENCE [LARGE SCALE GENOMIC DNA]</scope>
    <source>
        <strain evidence="2 3">173P27B1</strain>
        <strain evidence="1 4">46P58B1</strain>
    </source>
</reference>
<dbReference type="Proteomes" id="UP000280228">
    <property type="component" value="Chromosome"/>
</dbReference>
<evidence type="ECO:0000313" key="3">
    <source>
        <dbReference type="Proteomes" id="UP000268436"/>
    </source>
</evidence>
<dbReference type="Proteomes" id="UP000268436">
    <property type="component" value="Unassembled WGS sequence"/>
</dbReference>
<dbReference type="EMBL" id="CP034662">
    <property type="protein sequence ID" value="AZQ93326.1"/>
    <property type="molecule type" value="Genomic_DNA"/>
</dbReference>
<dbReference type="AlphaFoldDB" id="A0A3Q9GHD8"/>
<evidence type="ECO:0000313" key="1">
    <source>
        <dbReference type="EMBL" id="AZQ93326.1"/>
    </source>
</evidence>
<proteinExistence type="predicted"/>
<organism evidence="1 4">
    <name type="scientific">Moraxella catarrhalis</name>
    <name type="common">Branhamella catarrhalis</name>
    <dbReference type="NCBI Taxonomy" id="480"/>
    <lineage>
        <taxon>Bacteria</taxon>
        <taxon>Pseudomonadati</taxon>
        <taxon>Pseudomonadota</taxon>
        <taxon>Gammaproteobacteria</taxon>
        <taxon>Moraxellales</taxon>
        <taxon>Moraxellaceae</taxon>
        <taxon>Moraxella</taxon>
    </lineage>
</organism>
<evidence type="ECO:0000313" key="4">
    <source>
        <dbReference type="Proteomes" id="UP000280228"/>
    </source>
</evidence>
<sequence length="46" mass="5282">MLKSIARPPKACYNKLKQAFLMRFIMYLTRHINTALKNLIGASLSD</sequence>
<accession>A0A3Q9GHD8</accession>
<gene>
    <name evidence="1" type="ORF">EJK53_0010</name>
    <name evidence="2" type="ORF">EJK54_0463</name>
</gene>
<dbReference type="EMBL" id="RYER01000016">
    <property type="protein sequence ID" value="RUO16674.1"/>
    <property type="molecule type" value="Genomic_DNA"/>
</dbReference>
<name>A0A3Q9GHD8_MORCA</name>
<keyword evidence="3" id="KW-1185">Reference proteome</keyword>